<name>A0A6C0H1T4_9ZZZZ</name>
<organism evidence="1">
    <name type="scientific">viral metagenome</name>
    <dbReference type="NCBI Taxonomy" id="1070528"/>
    <lineage>
        <taxon>unclassified sequences</taxon>
        <taxon>metagenomes</taxon>
        <taxon>organismal metagenomes</taxon>
    </lineage>
</organism>
<evidence type="ECO:0008006" key="2">
    <source>
        <dbReference type="Google" id="ProtNLM"/>
    </source>
</evidence>
<evidence type="ECO:0000313" key="1">
    <source>
        <dbReference type="EMBL" id="QHT74492.1"/>
    </source>
</evidence>
<protein>
    <recommendedName>
        <fullName evidence="2">Glycosyltransferase</fullName>
    </recommendedName>
</protein>
<accession>A0A6C0H1T4</accession>
<reference evidence="1" key="1">
    <citation type="journal article" date="2020" name="Nature">
        <title>Giant virus diversity and host interactions through global metagenomics.</title>
        <authorList>
            <person name="Schulz F."/>
            <person name="Roux S."/>
            <person name="Paez-Espino D."/>
            <person name="Jungbluth S."/>
            <person name="Walsh D.A."/>
            <person name="Denef V.J."/>
            <person name="McMahon K.D."/>
            <person name="Konstantinidis K.T."/>
            <person name="Eloe-Fadrosh E.A."/>
            <person name="Kyrpides N.C."/>
            <person name="Woyke T."/>
        </authorList>
    </citation>
    <scope>NUCLEOTIDE SEQUENCE</scope>
    <source>
        <strain evidence="1">GVMAG-M-3300023179-59</strain>
    </source>
</reference>
<sequence>MFSKVIIWGFPLHTHTHSYIHYGWVKGFRHLGYDTYWFDDNNYPRDFDFNDSLFITEGYADTNIPVVSTSIYFVHIARYPEKYIGKVKRFIEIRYLVDSIKDCNYDYILDKSKCEKISDCTYYEKLHDNGGIAKHHANPQPMEYECIYTCWATDLLPHEIVEENIYKPKDKRIYWFGSANHTNTKEIAIFYQECVKNGVEFVTNDPWRNPLPFDVVQDYTMKSFMSPDFRSSGDPRKIAQGETGTCHKQIGYIACRLLKSISYGHLGITNSKHSFELLERKVIYNSDESQLFYDALPQLTNHDLIKEQMHIVREKHTFLNRIQDLLTTLGSASGRV</sequence>
<dbReference type="AlphaFoldDB" id="A0A6C0H1T4"/>
<dbReference type="EMBL" id="MN739850">
    <property type="protein sequence ID" value="QHT74492.1"/>
    <property type="molecule type" value="Genomic_DNA"/>
</dbReference>
<proteinExistence type="predicted"/>